<protein>
    <recommendedName>
        <fullName evidence="3">DUF3077 domain-containing protein</fullName>
    </recommendedName>
</protein>
<evidence type="ECO:0000313" key="2">
    <source>
        <dbReference type="Proteomes" id="UP000077752"/>
    </source>
</evidence>
<dbReference type="Proteomes" id="UP000077752">
    <property type="component" value="Unassembled WGS sequence"/>
</dbReference>
<name>A0A177SD40_PSEPU</name>
<organism evidence="1 2">
    <name type="scientific">Pseudomonas putida</name>
    <name type="common">Arthrobacter siderocapsulatus</name>
    <dbReference type="NCBI Taxonomy" id="303"/>
    <lineage>
        <taxon>Bacteria</taxon>
        <taxon>Pseudomonadati</taxon>
        <taxon>Pseudomonadota</taxon>
        <taxon>Gammaproteobacteria</taxon>
        <taxon>Pseudomonadales</taxon>
        <taxon>Pseudomonadaceae</taxon>
        <taxon>Pseudomonas</taxon>
    </lineage>
</organism>
<gene>
    <name evidence="1" type="ORF">AYO28_01530</name>
</gene>
<comment type="caution">
    <text evidence="1">The sequence shown here is derived from an EMBL/GenBank/DDBJ whole genome shotgun (WGS) entry which is preliminary data.</text>
</comment>
<evidence type="ECO:0000313" key="1">
    <source>
        <dbReference type="EMBL" id="OAI86398.1"/>
    </source>
</evidence>
<reference evidence="1 2" key="1">
    <citation type="submission" date="2016-03" db="EMBL/GenBank/DDBJ databases">
        <title>Draft Genome Assembly of Pseudomonas putida strain CBF10-2.</title>
        <authorList>
            <person name="Iyer R.S."/>
            <person name="Damania A."/>
        </authorList>
    </citation>
    <scope>NUCLEOTIDE SEQUENCE [LARGE SCALE GENOMIC DNA]</scope>
    <source>
        <strain evidence="1 2">CBF10-2</strain>
    </source>
</reference>
<accession>A0A177SD40</accession>
<dbReference type="EMBL" id="LUCV01000040">
    <property type="protein sequence ID" value="OAI86398.1"/>
    <property type="molecule type" value="Genomic_DNA"/>
</dbReference>
<proteinExistence type="predicted"/>
<dbReference type="RefSeq" id="WP_009406560.1">
    <property type="nucleotide sequence ID" value="NZ_LUCV01000040.1"/>
</dbReference>
<evidence type="ECO:0008006" key="3">
    <source>
        <dbReference type="Google" id="ProtNLM"/>
    </source>
</evidence>
<dbReference type="AlphaFoldDB" id="A0A177SD40"/>
<sequence>MSASTSSHLDSDSSRRALDYYFNPAPENAPGLEDMQLVVARDDLSPQAAAEQAAWLLRCASGTAYQAAQIARDKAQDQMLMSMHLINLARAMIDHSHSRMPKDEERKE</sequence>